<feature type="region of interest" description="Disordered" evidence="1">
    <location>
        <begin position="221"/>
        <end position="241"/>
    </location>
</feature>
<dbReference type="Proteomes" id="UP000712157">
    <property type="component" value="Unassembled WGS sequence"/>
</dbReference>
<reference evidence="2" key="1">
    <citation type="submission" date="2021-06" db="EMBL/GenBank/DDBJ databases">
        <title>Description of novel taxa of the family Lachnospiraceae.</title>
        <authorList>
            <person name="Chaplin A.V."/>
            <person name="Sokolova S.R."/>
            <person name="Pikina A.P."/>
            <person name="Korzhanova M."/>
            <person name="Belova V."/>
            <person name="Korostin D."/>
            <person name="Efimov B.A."/>
        </authorList>
    </citation>
    <scope>NUCLEOTIDE SEQUENCE</scope>
    <source>
        <strain evidence="2">ASD5720</strain>
    </source>
</reference>
<name>A0A949K339_9FIRM</name>
<evidence type="ECO:0000256" key="1">
    <source>
        <dbReference type="SAM" id="MobiDB-lite"/>
    </source>
</evidence>
<evidence type="ECO:0000313" key="2">
    <source>
        <dbReference type="EMBL" id="MBU9739349.1"/>
    </source>
</evidence>
<protein>
    <submittedName>
        <fullName evidence="2">Uncharacterized protein</fullName>
    </submittedName>
</protein>
<feature type="region of interest" description="Disordered" evidence="1">
    <location>
        <begin position="111"/>
        <end position="139"/>
    </location>
</feature>
<proteinExistence type="predicted"/>
<accession>A0A949K339</accession>
<dbReference type="EMBL" id="JAHQCW010000056">
    <property type="protein sequence ID" value="MBU9739349.1"/>
    <property type="molecule type" value="Genomic_DNA"/>
</dbReference>
<dbReference type="AlphaFoldDB" id="A0A949K339"/>
<dbReference type="RefSeq" id="WP_158348111.1">
    <property type="nucleotide sequence ID" value="NZ_JAHQCW010000056.1"/>
</dbReference>
<evidence type="ECO:0000313" key="3">
    <source>
        <dbReference type="Proteomes" id="UP000712157"/>
    </source>
</evidence>
<sequence>MSDGWIKLHRKTLENPVACKDADYLAVWIYLLLKATHDEIPANFRGHKIVLKPGQLITGRMKIASDLSVNESKVKRILSAFKNDQQIDQQTSNKNSLITILNWNMYQKNDQQGGQQMTSKRPADDQQVTTNKKERTKECKKENIYSPGFAEFWRVYPRKVEKGNCYKKYQARLRDGFSEAQLFEAAEKYAAECKRNRTEQKYIKHGSTFLSDALPFEDFLKGGMTDGNRTGPDPEPDPDDLVSQAIAAGVTGDGFEGF</sequence>
<keyword evidence="3" id="KW-1185">Reference proteome</keyword>
<comment type="caution">
    <text evidence="2">The sequence shown here is derived from an EMBL/GenBank/DDBJ whole genome shotgun (WGS) entry which is preliminary data.</text>
</comment>
<organism evidence="2 3">
    <name type="scientific">Diplocloster agilis</name>
    <dbReference type="NCBI Taxonomy" id="2850323"/>
    <lineage>
        <taxon>Bacteria</taxon>
        <taxon>Bacillati</taxon>
        <taxon>Bacillota</taxon>
        <taxon>Clostridia</taxon>
        <taxon>Lachnospirales</taxon>
        <taxon>Lachnospiraceae</taxon>
        <taxon>Diplocloster</taxon>
    </lineage>
</organism>
<gene>
    <name evidence="2" type="ORF">KTH89_22710</name>
</gene>